<dbReference type="Pfam" id="PF05521">
    <property type="entry name" value="Phage_HCP"/>
    <property type="match status" value="1"/>
</dbReference>
<comment type="caution">
    <text evidence="1">The sequence shown here is derived from an EMBL/GenBank/DDBJ whole genome shotgun (WGS) entry which is preliminary data.</text>
</comment>
<evidence type="ECO:0000313" key="2">
    <source>
        <dbReference type="Proteomes" id="UP000008952"/>
    </source>
</evidence>
<dbReference type="eggNOG" id="COG5614">
    <property type="taxonomic scope" value="Bacteria"/>
</dbReference>
<sequence>MRLHEDFGFFKREKIDDGMGNFYGKWVMKFRTKAAITYRQGSETVQASRLEGKQPAFLSIRRFSSAEDITTDWCCCNMRDTEFDQKTGNFKGAVYNIRAINLEPSNRQYYRLTLEGGVAIG</sequence>
<keyword evidence="2" id="KW-1185">Reference proteome</keyword>
<dbReference type="InterPro" id="IPR008767">
    <property type="entry name" value="Phage_SPP1_head-tail_adaptor"/>
</dbReference>
<dbReference type="STRING" id="1094558.ME5_00057"/>
<dbReference type="PATRIC" id="fig|1094558.3.peg.58"/>
<organism evidence="1 2">
    <name type="scientific">Bartonella tamiae Th239</name>
    <dbReference type="NCBI Taxonomy" id="1094558"/>
    <lineage>
        <taxon>Bacteria</taxon>
        <taxon>Pseudomonadati</taxon>
        <taxon>Pseudomonadota</taxon>
        <taxon>Alphaproteobacteria</taxon>
        <taxon>Hyphomicrobiales</taxon>
        <taxon>Bartonellaceae</taxon>
        <taxon>Bartonella</taxon>
    </lineage>
</organism>
<reference evidence="1 2" key="1">
    <citation type="submission" date="2012-03" db="EMBL/GenBank/DDBJ databases">
        <title>The Genome Sequence of Bartonella tamiae Th239.</title>
        <authorList>
            <consortium name="The Broad Institute Genome Sequencing Platform"/>
            <consortium name="The Broad Institute Genome Sequencing Center for Infectious Disease"/>
            <person name="Feldgarden M."/>
            <person name="Kirby J."/>
            <person name="Kosoy M."/>
            <person name="Birtles R."/>
            <person name="Probert W.S."/>
            <person name="Chiaraviglio L."/>
            <person name="Young S.K."/>
            <person name="Zeng Q."/>
            <person name="Gargeya S."/>
            <person name="Fitzgerald M."/>
            <person name="Haas B."/>
            <person name="Abouelleil A."/>
            <person name="Alvarado L."/>
            <person name="Arachchi H.M."/>
            <person name="Berlin A."/>
            <person name="Chapman S.B."/>
            <person name="Gearin G."/>
            <person name="Goldberg J."/>
            <person name="Griggs A."/>
            <person name="Gujja S."/>
            <person name="Hansen M."/>
            <person name="Heiman D."/>
            <person name="Howarth C."/>
            <person name="Larimer J."/>
            <person name="Lui A."/>
            <person name="MacDonald P.J.P."/>
            <person name="McCowen C."/>
            <person name="Montmayeur A."/>
            <person name="Murphy C."/>
            <person name="Neiman D."/>
            <person name="Pearson M."/>
            <person name="Priest M."/>
            <person name="Roberts A."/>
            <person name="Saif S."/>
            <person name="Shea T."/>
            <person name="Sisk P."/>
            <person name="Stolte C."/>
            <person name="Sykes S."/>
            <person name="Wortman J."/>
            <person name="Nusbaum C."/>
            <person name="Birren B."/>
        </authorList>
    </citation>
    <scope>NUCLEOTIDE SEQUENCE [LARGE SCALE GENOMIC DNA]</scope>
    <source>
        <strain evidence="1 2">Th239</strain>
    </source>
</reference>
<dbReference type="HOGENOM" id="CLU_167591_0_0_5"/>
<dbReference type="OrthoDB" id="7997871at2"/>
<dbReference type="EMBL" id="AIMB01000001">
    <property type="protein sequence ID" value="EJF91678.1"/>
    <property type="molecule type" value="Genomic_DNA"/>
</dbReference>
<protein>
    <recommendedName>
        <fullName evidence="3">Phage head-tail adaptor</fullName>
    </recommendedName>
</protein>
<accession>J0ZSD4</accession>
<dbReference type="Proteomes" id="UP000008952">
    <property type="component" value="Unassembled WGS sequence"/>
</dbReference>
<gene>
    <name evidence="1" type="ORF">ME5_00057</name>
</gene>
<dbReference type="Gene3D" id="2.40.10.270">
    <property type="entry name" value="Bacteriophage SPP1 head-tail adaptor protein"/>
    <property type="match status" value="1"/>
</dbReference>
<evidence type="ECO:0000313" key="1">
    <source>
        <dbReference type="EMBL" id="EJF91678.1"/>
    </source>
</evidence>
<proteinExistence type="predicted"/>
<dbReference type="RefSeq" id="WP_008037318.1">
    <property type="nucleotide sequence ID" value="NZ_JH725147.1"/>
</dbReference>
<dbReference type="AlphaFoldDB" id="J0ZSD4"/>
<evidence type="ECO:0008006" key="3">
    <source>
        <dbReference type="Google" id="ProtNLM"/>
    </source>
</evidence>
<name>J0ZSD4_9HYPH</name>
<dbReference type="InterPro" id="IPR038666">
    <property type="entry name" value="SSP1_head-tail_sf"/>
</dbReference>